<evidence type="ECO:0000313" key="2">
    <source>
        <dbReference type="EMBL" id="VFQ79947.1"/>
    </source>
</evidence>
<dbReference type="Proteomes" id="UP000595140">
    <property type="component" value="Unassembled WGS sequence"/>
</dbReference>
<accession>A0A484LUJ5</accession>
<evidence type="ECO:0000313" key="3">
    <source>
        <dbReference type="Proteomes" id="UP000595140"/>
    </source>
</evidence>
<feature type="compositionally biased region" description="Low complexity" evidence="1">
    <location>
        <begin position="176"/>
        <end position="192"/>
    </location>
</feature>
<feature type="compositionally biased region" description="Polar residues" evidence="1">
    <location>
        <begin position="142"/>
        <end position="156"/>
    </location>
</feature>
<feature type="region of interest" description="Disordered" evidence="1">
    <location>
        <begin position="84"/>
        <end position="196"/>
    </location>
</feature>
<dbReference type="AlphaFoldDB" id="A0A484LUJ5"/>
<dbReference type="EMBL" id="OOIL02002022">
    <property type="protein sequence ID" value="VFQ79947.1"/>
    <property type="molecule type" value="Genomic_DNA"/>
</dbReference>
<feature type="compositionally biased region" description="Polar residues" evidence="1">
    <location>
        <begin position="102"/>
        <end position="115"/>
    </location>
</feature>
<proteinExistence type="predicted"/>
<keyword evidence="3" id="KW-1185">Reference proteome</keyword>
<organism evidence="2 3">
    <name type="scientific">Cuscuta campestris</name>
    <dbReference type="NCBI Taxonomy" id="132261"/>
    <lineage>
        <taxon>Eukaryota</taxon>
        <taxon>Viridiplantae</taxon>
        <taxon>Streptophyta</taxon>
        <taxon>Embryophyta</taxon>
        <taxon>Tracheophyta</taxon>
        <taxon>Spermatophyta</taxon>
        <taxon>Magnoliopsida</taxon>
        <taxon>eudicotyledons</taxon>
        <taxon>Gunneridae</taxon>
        <taxon>Pentapetalae</taxon>
        <taxon>asterids</taxon>
        <taxon>lamiids</taxon>
        <taxon>Solanales</taxon>
        <taxon>Convolvulaceae</taxon>
        <taxon>Cuscuteae</taxon>
        <taxon>Cuscuta</taxon>
        <taxon>Cuscuta subgen. Grammica</taxon>
        <taxon>Cuscuta sect. Cleistogrammica</taxon>
    </lineage>
</organism>
<evidence type="ECO:0000256" key="1">
    <source>
        <dbReference type="SAM" id="MobiDB-lite"/>
    </source>
</evidence>
<name>A0A484LUJ5_9ASTE</name>
<gene>
    <name evidence="2" type="ORF">CCAM_LOCUS21723</name>
</gene>
<protein>
    <submittedName>
        <fullName evidence="2">Uncharacterized protein</fullName>
    </submittedName>
</protein>
<sequence>MPGPIHLSPMMKRRNPSFPRESATISQSDKHFDSMSLALPFDVARLFKKLGRTLSLSQPLLNMANNANRVVFIDLTISDSSSDSSSVAFPSFGAPTPEFPSGPSSASEQSVTSPLSPGENPPRLPQRTSWGILPSSGVLHDGTSTGASSGRPGTSRSQKRRNPHSEATRLVSGARPSSQGSPSPQQSYGQSPEEWGDYDMGEIGVCLLGGKRTEPSRVCLPLWRRRNDVVTPFLLKDASGG</sequence>
<feature type="region of interest" description="Disordered" evidence="1">
    <location>
        <begin position="1"/>
        <end position="29"/>
    </location>
</feature>
<reference evidence="2 3" key="1">
    <citation type="submission" date="2018-04" db="EMBL/GenBank/DDBJ databases">
        <authorList>
            <person name="Vogel A."/>
        </authorList>
    </citation>
    <scope>NUCLEOTIDE SEQUENCE [LARGE SCALE GENOMIC DNA]</scope>
</reference>